<protein>
    <recommendedName>
        <fullName evidence="5">Prolyl-tRNA synthetase</fullName>
    </recommendedName>
</protein>
<comment type="caution">
    <text evidence="3">The sequence shown here is derived from an EMBL/GenBank/DDBJ whole genome shotgun (WGS) entry which is preliminary data.</text>
</comment>
<name>A0A4S4KGI0_9APHY</name>
<evidence type="ECO:0000256" key="2">
    <source>
        <dbReference type="SAM" id="SignalP"/>
    </source>
</evidence>
<reference evidence="3 4" key="1">
    <citation type="submission" date="2019-02" db="EMBL/GenBank/DDBJ databases">
        <title>Genome sequencing of the rare red list fungi Phlebia centrifuga.</title>
        <authorList>
            <person name="Buettner E."/>
            <person name="Kellner H."/>
        </authorList>
    </citation>
    <scope>NUCLEOTIDE SEQUENCE [LARGE SCALE GENOMIC DNA]</scope>
    <source>
        <strain evidence="3 4">DSM 108282</strain>
    </source>
</reference>
<keyword evidence="2" id="KW-0732">Signal</keyword>
<dbReference type="SUPFAM" id="SSF52954">
    <property type="entry name" value="Class II aaRS ABD-related"/>
    <property type="match status" value="1"/>
</dbReference>
<keyword evidence="4" id="KW-1185">Reference proteome</keyword>
<dbReference type="InterPro" id="IPR036621">
    <property type="entry name" value="Anticodon-bd_dom_sf"/>
</dbReference>
<dbReference type="GO" id="GO:0005524">
    <property type="term" value="F:ATP binding"/>
    <property type="evidence" value="ECO:0007669"/>
    <property type="project" value="InterPro"/>
</dbReference>
<dbReference type="GO" id="GO:0006433">
    <property type="term" value="P:prolyl-tRNA aminoacylation"/>
    <property type="evidence" value="ECO:0007669"/>
    <property type="project" value="InterPro"/>
</dbReference>
<dbReference type="Gene3D" id="3.30.930.10">
    <property type="entry name" value="Bira Bifunctional Protein, Domain 2"/>
    <property type="match status" value="1"/>
</dbReference>
<feature type="signal peptide" evidence="2">
    <location>
        <begin position="1"/>
        <end position="17"/>
    </location>
</feature>
<proteinExistence type="predicted"/>
<dbReference type="AlphaFoldDB" id="A0A4S4KGI0"/>
<dbReference type="InterPro" id="IPR004499">
    <property type="entry name" value="Pro-tRNA-ligase_IIa_arc-type"/>
</dbReference>
<dbReference type="Proteomes" id="UP000309038">
    <property type="component" value="Unassembled WGS sequence"/>
</dbReference>
<evidence type="ECO:0000313" key="4">
    <source>
        <dbReference type="Proteomes" id="UP000309038"/>
    </source>
</evidence>
<feature type="chain" id="PRO_5020528996" description="Prolyl-tRNA synthetase" evidence="2">
    <location>
        <begin position="18"/>
        <end position="297"/>
    </location>
</feature>
<dbReference type="SUPFAM" id="SSF55681">
    <property type="entry name" value="Class II aaRS and biotin synthetases"/>
    <property type="match status" value="1"/>
</dbReference>
<dbReference type="GO" id="GO:0004827">
    <property type="term" value="F:proline-tRNA ligase activity"/>
    <property type="evidence" value="ECO:0007669"/>
    <property type="project" value="InterPro"/>
</dbReference>
<evidence type="ECO:0000313" key="3">
    <source>
        <dbReference type="EMBL" id="THG97076.1"/>
    </source>
</evidence>
<organism evidence="3 4">
    <name type="scientific">Hermanssonia centrifuga</name>
    <dbReference type="NCBI Taxonomy" id="98765"/>
    <lineage>
        <taxon>Eukaryota</taxon>
        <taxon>Fungi</taxon>
        <taxon>Dikarya</taxon>
        <taxon>Basidiomycota</taxon>
        <taxon>Agaricomycotina</taxon>
        <taxon>Agaricomycetes</taxon>
        <taxon>Polyporales</taxon>
        <taxon>Meruliaceae</taxon>
        <taxon>Hermanssonia</taxon>
    </lineage>
</organism>
<accession>A0A4S4KGI0</accession>
<dbReference type="Gene3D" id="3.40.50.800">
    <property type="entry name" value="Anticodon-binding domain"/>
    <property type="match status" value="1"/>
</dbReference>
<dbReference type="InterPro" id="IPR045864">
    <property type="entry name" value="aa-tRNA-synth_II/BPL/LPL"/>
</dbReference>
<dbReference type="PANTHER" id="PTHR43382:SF2">
    <property type="entry name" value="BIFUNCTIONAL GLUTAMATE_PROLINE--TRNA LIGASE"/>
    <property type="match status" value="1"/>
</dbReference>
<sequence>MATGGVLSWLMPPLVLNAETFFKVITAVNSTIEESTSLFAVRAHATNATLFLSGRDLFAYLKRLETKDTVLKIIDFEALKTEAPALAAATPAKKEKEDAKIEGSVQIAVGVKKEVDFATWYTSVLTKADMIDYYSVSGCYILKPWSYSIWEIIQDWFNSKIKEMGVQNAYSPCLFRKKVLEREKDHIEGFSPEGVPLRLKIGPADIAKQQTLSVHRDTGVKSPLPLADITKSVPALLETIQEDMFKRAQDTYNSRLKEITNWDDVVPALDNKRAVVLPWWEEEACEDDIVADRKYFV</sequence>
<dbReference type="GO" id="GO:0017101">
    <property type="term" value="C:aminoacyl-tRNA synthetase multienzyme complex"/>
    <property type="evidence" value="ECO:0007669"/>
    <property type="project" value="TreeGrafter"/>
</dbReference>
<dbReference type="Gene3D" id="3.30.110.30">
    <property type="entry name" value="C-terminal domain of ProRS"/>
    <property type="match status" value="1"/>
</dbReference>
<dbReference type="EMBL" id="SGPJ01000190">
    <property type="protein sequence ID" value="THG97076.1"/>
    <property type="molecule type" value="Genomic_DNA"/>
</dbReference>
<keyword evidence="1" id="KW-0648">Protein biosynthesis</keyword>
<evidence type="ECO:0000256" key="1">
    <source>
        <dbReference type="ARBA" id="ARBA00022917"/>
    </source>
</evidence>
<evidence type="ECO:0008006" key="5">
    <source>
        <dbReference type="Google" id="ProtNLM"/>
    </source>
</evidence>
<dbReference type="PANTHER" id="PTHR43382">
    <property type="entry name" value="PROLYL-TRNA SYNTHETASE"/>
    <property type="match status" value="1"/>
</dbReference>
<gene>
    <name evidence="3" type="ORF">EW026_g4860</name>
</gene>
<dbReference type="InterPro" id="IPR017449">
    <property type="entry name" value="Pro-tRNA_synth_II"/>
</dbReference>
<dbReference type="GO" id="GO:0005737">
    <property type="term" value="C:cytoplasm"/>
    <property type="evidence" value="ECO:0007669"/>
    <property type="project" value="InterPro"/>
</dbReference>